<dbReference type="Gene3D" id="3.40.50.1360">
    <property type="match status" value="1"/>
</dbReference>
<dbReference type="InterPro" id="IPR001034">
    <property type="entry name" value="DeoR_HTH"/>
</dbReference>
<dbReference type="InterPro" id="IPR037171">
    <property type="entry name" value="NagB/RpiA_transferase-like"/>
</dbReference>
<dbReference type="Pfam" id="PF00455">
    <property type="entry name" value="DeoRC"/>
    <property type="match status" value="1"/>
</dbReference>
<dbReference type="InterPro" id="IPR036390">
    <property type="entry name" value="WH_DNA-bd_sf"/>
</dbReference>
<dbReference type="InterPro" id="IPR050313">
    <property type="entry name" value="Carb_Metab_HTH_regulators"/>
</dbReference>
<evidence type="ECO:0000313" key="7">
    <source>
        <dbReference type="EMBL" id="MDX8151703.1"/>
    </source>
</evidence>
<evidence type="ECO:0000256" key="3">
    <source>
        <dbReference type="ARBA" id="ARBA00023015"/>
    </source>
</evidence>
<dbReference type="PROSITE" id="PS51000">
    <property type="entry name" value="HTH_DEOR_2"/>
    <property type="match status" value="1"/>
</dbReference>
<evidence type="ECO:0000259" key="6">
    <source>
        <dbReference type="PROSITE" id="PS51000"/>
    </source>
</evidence>
<keyword evidence="2" id="KW-0678">Repressor</keyword>
<feature type="domain" description="HTH deoR-type" evidence="6">
    <location>
        <begin position="3"/>
        <end position="58"/>
    </location>
</feature>
<reference evidence="7 8" key="1">
    <citation type="submission" date="2023-11" db="EMBL/GenBank/DDBJ databases">
        <authorList>
            <person name="Xu M."/>
            <person name="Jiang T."/>
        </authorList>
    </citation>
    <scope>NUCLEOTIDE SEQUENCE [LARGE SCALE GENOMIC DNA]</scope>
    <source>
        <strain evidence="7 8">SD</strain>
    </source>
</reference>
<dbReference type="Gene3D" id="1.10.10.10">
    <property type="entry name" value="Winged helix-like DNA-binding domain superfamily/Winged helix DNA-binding domain"/>
    <property type="match status" value="1"/>
</dbReference>
<dbReference type="PRINTS" id="PR00037">
    <property type="entry name" value="HTHLACR"/>
</dbReference>
<gene>
    <name evidence="7" type="ORF">SK069_08875</name>
</gene>
<dbReference type="SMART" id="SM00420">
    <property type="entry name" value="HTH_DEOR"/>
    <property type="match status" value="1"/>
</dbReference>
<keyword evidence="7" id="KW-0238">DNA-binding</keyword>
<dbReference type="InterPro" id="IPR036388">
    <property type="entry name" value="WH-like_DNA-bd_sf"/>
</dbReference>
<dbReference type="PANTHER" id="PTHR30363:SF4">
    <property type="entry name" value="GLYCEROL-3-PHOSPHATE REGULON REPRESSOR"/>
    <property type="match status" value="1"/>
</dbReference>
<proteinExistence type="predicted"/>
<dbReference type="InterPro" id="IPR014036">
    <property type="entry name" value="DeoR-like_C"/>
</dbReference>
<dbReference type="PANTHER" id="PTHR30363">
    <property type="entry name" value="HTH-TYPE TRANSCRIPTIONAL REGULATOR SRLR-RELATED"/>
    <property type="match status" value="1"/>
</dbReference>
<dbReference type="SMART" id="SM01134">
    <property type="entry name" value="DeoRC"/>
    <property type="match status" value="1"/>
</dbReference>
<evidence type="ECO:0000256" key="2">
    <source>
        <dbReference type="ARBA" id="ARBA00022491"/>
    </source>
</evidence>
<comment type="caution">
    <text evidence="7">The sequence shown here is derived from an EMBL/GenBank/DDBJ whole genome shotgun (WGS) entry which is preliminary data.</text>
</comment>
<evidence type="ECO:0000256" key="1">
    <source>
        <dbReference type="ARBA" id="ARBA00021390"/>
    </source>
</evidence>
<dbReference type="EMBL" id="JAXAVX010000003">
    <property type="protein sequence ID" value="MDX8151703.1"/>
    <property type="molecule type" value="Genomic_DNA"/>
</dbReference>
<dbReference type="GO" id="GO:0003677">
    <property type="term" value="F:DNA binding"/>
    <property type="evidence" value="ECO:0007669"/>
    <property type="project" value="UniProtKB-KW"/>
</dbReference>
<evidence type="ECO:0000256" key="5">
    <source>
        <dbReference type="ARBA" id="ARBA00024937"/>
    </source>
</evidence>
<name>A0ABU4VIT6_9ACTN</name>
<protein>
    <recommendedName>
        <fullName evidence="1">Lactose phosphotransferase system repressor</fullName>
    </recommendedName>
</protein>
<comment type="function">
    <text evidence="5">Repressor of the lactose catabolism operon. Galactose-6-phosphate is the inducer.</text>
</comment>
<organism evidence="7 8">
    <name type="scientific">Patulibacter brassicae</name>
    <dbReference type="NCBI Taxonomy" id="1705717"/>
    <lineage>
        <taxon>Bacteria</taxon>
        <taxon>Bacillati</taxon>
        <taxon>Actinomycetota</taxon>
        <taxon>Thermoleophilia</taxon>
        <taxon>Solirubrobacterales</taxon>
        <taxon>Patulibacteraceae</taxon>
        <taxon>Patulibacter</taxon>
    </lineage>
</organism>
<dbReference type="Proteomes" id="UP001277761">
    <property type="component" value="Unassembled WGS sequence"/>
</dbReference>
<dbReference type="Pfam" id="PF08220">
    <property type="entry name" value="HTH_DeoR"/>
    <property type="match status" value="1"/>
</dbReference>
<keyword evidence="3" id="KW-0805">Transcription regulation</keyword>
<dbReference type="SUPFAM" id="SSF46785">
    <property type="entry name" value="Winged helix' DNA-binding domain"/>
    <property type="match status" value="1"/>
</dbReference>
<sequence>MYAEERQQRIIERTRAEGRAEVTALADLLGVTAETIRRDLTVLERHGVLRRVHGGAIPVDRLRFETALDTRDALRRGEKERIAAAALEELGDASSILLDAGSTTARLAALLPRDRELTVVTDSLSIASELAPRTNVTLMMLGGRVRGRTLAAVGDWTVRALRELVVDVAVLGTNGVSVARGLTTPDPEEAAVKRAMLAAGRHVVAVADHTKLGDDQFARFGGLDELDVLVTDTGVDEDTAREIAAAGPRVVRA</sequence>
<accession>A0ABU4VIT6</accession>
<evidence type="ECO:0000256" key="4">
    <source>
        <dbReference type="ARBA" id="ARBA00023163"/>
    </source>
</evidence>
<dbReference type="SUPFAM" id="SSF100950">
    <property type="entry name" value="NagB/RpiA/CoA transferase-like"/>
    <property type="match status" value="1"/>
</dbReference>
<dbReference type="RefSeq" id="WP_319953857.1">
    <property type="nucleotide sequence ID" value="NZ_JAXAVX010000003.1"/>
</dbReference>
<keyword evidence="4" id="KW-0804">Transcription</keyword>
<keyword evidence="8" id="KW-1185">Reference proteome</keyword>
<evidence type="ECO:0000313" key="8">
    <source>
        <dbReference type="Proteomes" id="UP001277761"/>
    </source>
</evidence>